<dbReference type="EMBL" id="WHUW01000010">
    <property type="protein sequence ID" value="KAF8441738.1"/>
    <property type="molecule type" value="Genomic_DNA"/>
</dbReference>
<reference evidence="1" key="2">
    <citation type="journal article" date="2020" name="Nat. Commun.">
        <title>Large-scale genome sequencing of mycorrhizal fungi provides insights into the early evolution of symbiotic traits.</title>
        <authorList>
            <person name="Miyauchi S."/>
            <person name="Kiss E."/>
            <person name="Kuo A."/>
            <person name="Drula E."/>
            <person name="Kohler A."/>
            <person name="Sanchez-Garcia M."/>
            <person name="Morin E."/>
            <person name="Andreopoulos B."/>
            <person name="Barry K.W."/>
            <person name="Bonito G."/>
            <person name="Buee M."/>
            <person name="Carver A."/>
            <person name="Chen C."/>
            <person name="Cichocki N."/>
            <person name="Clum A."/>
            <person name="Culley D."/>
            <person name="Crous P.W."/>
            <person name="Fauchery L."/>
            <person name="Girlanda M."/>
            <person name="Hayes R.D."/>
            <person name="Keri Z."/>
            <person name="LaButti K."/>
            <person name="Lipzen A."/>
            <person name="Lombard V."/>
            <person name="Magnuson J."/>
            <person name="Maillard F."/>
            <person name="Murat C."/>
            <person name="Nolan M."/>
            <person name="Ohm R.A."/>
            <person name="Pangilinan J."/>
            <person name="Pereira M.F."/>
            <person name="Perotto S."/>
            <person name="Peter M."/>
            <person name="Pfister S."/>
            <person name="Riley R."/>
            <person name="Sitrit Y."/>
            <person name="Stielow J.B."/>
            <person name="Szollosi G."/>
            <person name="Zifcakova L."/>
            <person name="Stursova M."/>
            <person name="Spatafora J.W."/>
            <person name="Tedersoo L."/>
            <person name="Vaario L.M."/>
            <person name="Yamada A."/>
            <person name="Yan M."/>
            <person name="Wang P."/>
            <person name="Xu J."/>
            <person name="Bruns T."/>
            <person name="Baldrian P."/>
            <person name="Vilgalys R."/>
            <person name="Dunand C."/>
            <person name="Henrissat B."/>
            <person name="Grigoriev I.V."/>
            <person name="Hibbett D."/>
            <person name="Nagy L.G."/>
            <person name="Martin F.M."/>
        </authorList>
    </citation>
    <scope>NUCLEOTIDE SEQUENCE</scope>
    <source>
        <strain evidence="1">BED1</strain>
    </source>
</reference>
<organism evidence="1 2">
    <name type="scientific">Boletus edulis BED1</name>
    <dbReference type="NCBI Taxonomy" id="1328754"/>
    <lineage>
        <taxon>Eukaryota</taxon>
        <taxon>Fungi</taxon>
        <taxon>Dikarya</taxon>
        <taxon>Basidiomycota</taxon>
        <taxon>Agaricomycotina</taxon>
        <taxon>Agaricomycetes</taxon>
        <taxon>Agaricomycetidae</taxon>
        <taxon>Boletales</taxon>
        <taxon>Boletineae</taxon>
        <taxon>Boletaceae</taxon>
        <taxon>Boletoideae</taxon>
        <taxon>Boletus</taxon>
    </lineage>
</organism>
<protein>
    <submittedName>
        <fullName evidence="1">Uncharacterized protein</fullName>
    </submittedName>
</protein>
<gene>
    <name evidence="1" type="ORF">L210DRAFT_3665246</name>
</gene>
<sequence>MAMVDLDPHNDLVATVKNPLLKSAAVYTATLAPLTTRTCQHSETLRWLIRFENGGQNELGDFSPLRLVFALQFHVHTRLLDRFQNGSFSDDNFIKVFSLAFTWTPRDAAALLSTSSALSFRTWYTWGIGLVVKFRSYLSKQGYWTTPFFYSITLGGASSACQRVPALYDINVGRLALALALTAAPKLDLPLFKAWTRNALDMECVASTTEGTSPGNDVCSGAQVKAFVRRARVESGLPESDMQLICIKSKRDTHYFRGRHPLYHKELLAPSDQLIPEA</sequence>
<comment type="caution">
    <text evidence="1">The sequence shown here is derived from an EMBL/GenBank/DDBJ whole genome shotgun (WGS) entry which is preliminary data.</text>
</comment>
<name>A0AAD4GFE9_BOLED</name>
<dbReference type="Proteomes" id="UP001194468">
    <property type="component" value="Unassembled WGS sequence"/>
</dbReference>
<proteinExistence type="predicted"/>
<accession>A0AAD4GFE9</accession>
<evidence type="ECO:0000313" key="1">
    <source>
        <dbReference type="EMBL" id="KAF8441738.1"/>
    </source>
</evidence>
<keyword evidence="2" id="KW-1185">Reference proteome</keyword>
<evidence type="ECO:0000313" key="2">
    <source>
        <dbReference type="Proteomes" id="UP001194468"/>
    </source>
</evidence>
<reference evidence="1" key="1">
    <citation type="submission" date="2019-10" db="EMBL/GenBank/DDBJ databases">
        <authorList>
            <consortium name="DOE Joint Genome Institute"/>
            <person name="Kuo A."/>
            <person name="Miyauchi S."/>
            <person name="Kiss E."/>
            <person name="Drula E."/>
            <person name="Kohler A."/>
            <person name="Sanchez-Garcia M."/>
            <person name="Andreopoulos B."/>
            <person name="Barry K.W."/>
            <person name="Bonito G."/>
            <person name="Buee M."/>
            <person name="Carver A."/>
            <person name="Chen C."/>
            <person name="Cichocki N."/>
            <person name="Clum A."/>
            <person name="Culley D."/>
            <person name="Crous P.W."/>
            <person name="Fauchery L."/>
            <person name="Girlanda M."/>
            <person name="Hayes R."/>
            <person name="Keri Z."/>
            <person name="LaButti K."/>
            <person name="Lipzen A."/>
            <person name="Lombard V."/>
            <person name="Magnuson J."/>
            <person name="Maillard F."/>
            <person name="Morin E."/>
            <person name="Murat C."/>
            <person name="Nolan M."/>
            <person name="Ohm R."/>
            <person name="Pangilinan J."/>
            <person name="Pereira M."/>
            <person name="Perotto S."/>
            <person name="Peter M."/>
            <person name="Riley R."/>
            <person name="Sitrit Y."/>
            <person name="Stielow B."/>
            <person name="Szollosi G."/>
            <person name="Zifcakova L."/>
            <person name="Stursova M."/>
            <person name="Spatafora J.W."/>
            <person name="Tedersoo L."/>
            <person name="Vaario L.-M."/>
            <person name="Yamada A."/>
            <person name="Yan M."/>
            <person name="Wang P."/>
            <person name="Xu J."/>
            <person name="Bruns T."/>
            <person name="Baldrian P."/>
            <person name="Vilgalys R."/>
            <person name="Henrissat B."/>
            <person name="Grigoriev I.V."/>
            <person name="Hibbett D."/>
            <person name="Nagy L.G."/>
            <person name="Martin F.M."/>
        </authorList>
    </citation>
    <scope>NUCLEOTIDE SEQUENCE</scope>
    <source>
        <strain evidence="1">BED1</strain>
    </source>
</reference>
<dbReference type="AlphaFoldDB" id="A0AAD4GFE9"/>